<reference evidence="1" key="1">
    <citation type="submission" date="2021-03" db="EMBL/GenBank/DDBJ databases">
        <title>Draft genome sequence of rust myrtle Austropuccinia psidii MF-1, a brazilian biotype.</title>
        <authorList>
            <person name="Quecine M.C."/>
            <person name="Pachon D.M.R."/>
            <person name="Bonatelli M.L."/>
            <person name="Correr F.H."/>
            <person name="Franceschini L.M."/>
            <person name="Leite T.F."/>
            <person name="Margarido G.R.A."/>
            <person name="Almeida C.A."/>
            <person name="Ferrarezi J.A."/>
            <person name="Labate C.A."/>
        </authorList>
    </citation>
    <scope>NUCLEOTIDE SEQUENCE</scope>
    <source>
        <strain evidence="1">MF-1</strain>
    </source>
</reference>
<organism evidence="1 2">
    <name type="scientific">Austropuccinia psidii MF-1</name>
    <dbReference type="NCBI Taxonomy" id="1389203"/>
    <lineage>
        <taxon>Eukaryota</taxon>
        <taxon>Fungi</taxon>
        <taxon>Dikarya</taxon>
        <taxon>Basidiomycota</taxon>
        <taxon>Pucciniomycotina</taxon>
        <taxon>Pucciniomycetes</taxon>
        <taxon>Pucciniales</taxon>
        <taxon>Sphaerophragmiaceae</taxon>
        <taxon>Austropuccinia</taxon>
    </lineage>
</organism>
<sequence length="191" mass="22258">MERKHRSPLQYQDGDNLTYSEKEALKKLSEAPSWPNISVVGEYDHMELIEYIDGLFIDLPSIPDYWIEARLNISFKGHAIIFYTEMKEIHCGRVKKSKSKVMPFSVYNKDKHRDTVAEVLPKKNSWHNCGSTDYNSNSFQKSKKKIYAIEQVPGDNIQTEESHSDSIGDAIRENSYYYQDPIEEHLVEYQA</sequence>
<evidence type="ECO:0000313" key="2">
    <source>
        <dbReference type="Proteomes" id="UP000765509"/>
    </source>
</evidence>
<keyword evidence="2" id="KW-1185">Reference proteome</keyword>
<name>A0A9Q3BA53_9BASI</name>
<protein>
    <submittedName>
        <fullName evidence="1">Uncharacterized protein</fullName>
    </submittedName>
</protein>
<gene>
    <name evidence="1" type="ORF">O181_001001</name>
</gene>
<evidence type="ECO:0000313" key="1">
    <source>
        <dbReference type="EMBL" id="MBW0461286.1"/>
    </source>
</evidence>
<proteinExistence type="predicted"/>
<dbReference type="AlphaFoldDB" id="A0A9Q3BA53"/>
<dbReference type="EMBL" id="AVOT02000137">
    <property type="protein sequence ID" value="MBW0461286.1"/>
    <property type="molecule type" value="Genomic_DNA"/>
</dbReference>
<comment type="caution">
    <text evidence="1">The sequence shown here is derived from an EMBL/GenBank/DDBJ whole genome shotgun (WGS) entry which is preliminary data.</text>
</comment>
<dbReference type="Proteomes" id="UP000765509">
    <property type="component" value="Unassembled WGS sequence"/>
</dbReference>
<accession>A0A9Q3BA53</accession>